<sequence length="220" mass="25541">MNPADHSVAWDHPPTRRSWTAHMFMNVLGFFGWIAAWIGLLYVLVVFLSPGFGFLFVLPLCYCVYRAVVQLRYFPPALRMRRIMRAYPWQVLQRVPHGLTSHPDVSEKHHGWFEFPNPARPEQRLALVFARHLRTEWWHRRMAPRAKPKLKAQIESIWFAGDPRFIGLIAVGGRGGTVPRRLHVLEQWADSRNGQRLSDWGVTAEDIERGRRVGVYPASP</sequence>
<keyword evidence="1" id="KW-0472">Membrane</keyword>
<protein>
    <submittedName>
        <fullName evidence="2">Uncharacterized protein</fullName>
    </submittedName>
</protein>
<proteinExistence type="predicted"/>
<accession>A0ABQ2X079</accession>
<organism evidence="2 3">
    <name type="scientific">Streptomyces lomondensis</name>
    <dbReference type="NCBI Taxonomy" id="68229"/>
    <lineage>
        <taxon>Bacteria</taxon>
        <taxon>Bacillati</taxon>
        <taxon>Actinomycetota</taxon>
        <taxon>Actinomycetes</taxon>
        <taxon>Kitasatosporales</taxon>
        <taxon>Streptomycetaceae</taxon>
        <taxon>Streptomyces</taxon>
    </lineage>
</organism>
<keyword evidence="1" id="KW-1133">Transmembrane helix</keyword>
<comment type="caution">
    <text evidence="2">The sequence shown here is derived from an EMBL/GenBank/DDBJ whole genome shotgun (WGS) entry which is preliminary data.</text>
</comment>
<gene>
    <name evidence="2" type="ORF">GCM10010383_17520</name>
</gene>
<dbReference type="Proteomes" id="UP000617743">
    <property type="component" value="Unassembled WGS sequence"/>
</dbReference>
<dbReference type="EMBL" id="BMWC01000002">
    <property type="protein sequence ID" value="GGW88828.1"/>
    <property type="molecule type" value="Genomic_DNA"/>
</dbReference>
<keyword evidence="3" id="KW-1185">Reference proteome</keyword>
<evidence type="ECO:0000313" key="3">
    <source>
        <dbReference type="Proteomes" id="UP000617743"/>
    </source>
</evidence>
<keyword evidence="1" id="KW-0812">Transmembrane</keyword>
<evidence type="ECO:0000313" key="2">
    <source>
        <dbReference type="EMBL" id="GGW88828.1"/>
    </source>
</evidence>
<feature type="transmembrane region" description="Helical" evidence="1">
    <location>
        <begin position="24"/>
        <end position="48"/>
    </location>
</feature>
<name>A0ABQ2X079_9ACTN</name>
<reference evidence="3" key="1">
    <citation type="journal article" date="2019" name="Int. J. Syst. Evol. Microbiol.">
        <title>The Global Catalogue of Microorganisms (GCM) 10K type strain sequencing project: providing services to taxonomists for standard genome sequencing and annotation.</title>
        <authorList>
            <consortium name="The Broad Institute Genomics Platform"/>
            <consortium name="The Broad Institute Genome Sequencing Center for Infectious Disease"/>
            <person name="Wu L."/>
            <person name="Ma J."/>
        </authorList>
    </citation>
    <scope>NUCLEOTIDE SEQUENCE [LARGE SCALE GENOMIC DNA]</scope>
    <source>
        <strain evidence="3">JCM 4866</strain>
    </source>
</reference>
<feature type="transmembrane region" description="Helical" evidence="1">
    <location>
        <begin position="54"/>
        <end position="74"/>
    </location>
</feature>
<evidence type="ECO:0000256" key="1">
    <source>
        <dbReference type="SAM" id="Phobius"/>
    </source>
</evidence>